<dbReference type="InterPro" id="IPR000719">
    <property type="entry name" value="Prot_kinase_dom"/>
</dbReference>
<protein>
    <recommendedName>
        <fullName evidence="3">Protein kinase domain-containing protein</fullName>
    </recommendedName>
</protein>
<dbReference type="InterPro" id="IPR011009">
    <property type="entry name" value="Kinase-like_dom_sf"/>
</dbReference>
<evidence type="ECO:0000313" key="5">
    <source>
        <dbReference type="Proteomes" id="UP000271974"/>
    </source>
</evidence>
<proteinExistence type="predicted"/>
<feature type="non-terminal residue" evidence="4">
    <location>
        <position position="825"/>
    </location>
</feature>
<dbReference type="GO" id="GO:0004714">
    <property type="term" value="F:transmembrane receptor protein tyrosine kinase activity"/>
    <property type="evidence" value="ECO:0007669"/>
    <property type="project" value="TreeGrafter"/>
</dbReference>
<dbReference type="PROSITE" id="PS50011">
    <property type="entry name" value="PROTEIN_KINASE_DOM"/>
    <property type="match status" value="1"/>
</dbReference>
<feature type="domain" description="Protein kinase" evidence="3">
    <location>
        <begin position="493"/>
        <end position="820"/>
    </location>
</feature>
<name>A0A433T741_ELYCH</name>
<evidence type="ECO:0000259" key="3">
    <source>
        <dbReference type="PROSITE" id="PS50011"/>
    </source>
</evidence>
<dbReference type="EMBL" id="RQTK01000585">
    <property type="protein sequence ID" value="RUS77386.1"/>
    <property type="molecule type" value="Genomic_DNA"/>
</dbReference>
<dbReference type="SUPFAM" id="SSF56112">
    <property type="entry name" value="Protein kinase-like (PK-like)"/>
    <property type="match status" value="1"/>
</dbReference>
<dbReference type="SMART" id="SM00219">
    <property type="entry name" value="TyrKc"/>
    <property type="match status" value="1"/>
</dbReference>
<comment type="caution">
    <text evidence="4">The sequence shown here is derived from an EMBL/GenBank/DDBJ whole genome shotgun (WGS) entry which is preliminary data.</text>
</comment>
<dbReference type="GO" id="GO:0005886">
    <property type="term" value="C:plasma membrane"/>
    <property type="evidence" value="ECO:0007669"/>
    <property type="project" value="TreeGrafter"/>
</dbReference>
<keyword evidence="5" id="KW-1185">Reference proteome</keyword>
<keyword evidence="2" id="KW-1133">Transmembrane helix</keyword>
<dbReference type="OrthoDB" id="98077at2759"/>
<dbReference type="PRINTS" id="PR00109">
    <property type="entry name" value="TYRKINASE"/>
</dbReference>
<dbReference type="InterPro" id="IPR008266">
    <property type="entry name" value="Tyr_kinase_AS"/>
</dbReference>
<dbReference type="InterPro" id="IPR050122">
    <property type="entry name" value="RTK"/>
</dbReference>
<dbReference type="PANTHER" id="PTHR24416:SF604">
    <property type="entry name" value="RECEPTOR PROTEIN-TYROSINE KINASE"/>
    <property type="match status" value="1"/>
</dbReference>
<feature type="transmembrane region" description="Helical" evidence="2">
    <location>
        <begin position="494"/>
        <end position="517"/>
    </location>
</feature>
<evidence type="ECO:0000256" key="1">
    <source>
        <dbReference type="SAM" id="MobiDB-lite"/>
    </source>
</evidence>
<evidence type="ECO:0000256" key="2">
    <source>
        <dbReference type="SAM" id="Phobius"/>
    </source>
</evidence>
<dbReference type="GO" id="GO:0043235">
    <property type="term" value="C:receptor complex"/>
    <property type="evidence" value="ECO:0007669"/>
    <property type="project" value="TreeGrafter"/>
</dbReference>
<dbReference type="InterPro" id="IPR001245">
    <property type="entry name" value="Ser-Thr/Tyr_kinase_cat_dom"/>
</dbReference>
<dbReference type="Gene3D" id="3.30.200.20">
    <property type="entry name" value="Phosphorylase Kinase, domain 1"/>
    <property type="match status" value="1"/>
</dbReference>
<dbReference type="GO" id="GO:0007169">
    <property type="term" value="P:cell surface receptor protein tyrosine kinase signaling pathway"/>
    <property type="evidence" value="ECO:0007669"/>
    <property type="project" value="TreeGrafter"/>
</dbReference>
<dbReference type="PANTHER" id="PTHR24416">
    <property type="entry name" value="TYROSINE-PROTEIN KINASE RECEPTOR"/>
    <property type="match status" value="1"/>
</dbReference>
<reference evidence="4 5" key="1">
    <citation type="submission" date="2019-01" db="EMBL/GenBank/DDBJ databases">
        <title>A draft genome assembly of the solar-powered sea slug Elysia chlorotica.</title>
        <authorList>
            <person name="Cai H."/>
            <person name="Li Q."/>
            <person name="Fang X."/>
            <person name="Li J."/>
            <person name="Curtis N.E."/>
            <person name="Altenburger A."/>
            <person name="Shibata T."/>
            <person name="Feng M."/>
            <person name="Maeda T."/>
            <person name="Schwartz J.A."/>
            <person name="Shigenobu S."/>
            <person name="Lundholm N."/>
            <person name="Nishiyama T."/>
            <person name="Yang H."/>
            <person name="Hasebe M."/>
            <person name="Li S."/>
            <person name="Pierce S.K."/>
            <person name="Wang J."/>
        </authorList>
    </citation>
    <scope>NUCLEOTIDE SEQUENCE [LARGE SCALE GENOMIC DNA]</scope>
    <source>
        <strain evidence="4">EC2010</strain>
        <tissue evidence="4">Whole organism of an adult</tissue>
    </source>
</reference>
<dbReference type="AlphaFoldDB" id="A0A433T741"/>
<feature type="compositionally biased region" description="Basic and acidic residues" evidence="1">
    <location>
        <begin position="266"/>
        <end position="275"/>
    </location>
</feature>
<dbReference type="Gene3D" id="1.10.510.10">
    <property type="entry name" value="Transferase(Phosphotransferase) domain 1"/>
    <property type="match status" value="1"/>
</dbReference>
<keyword evidence="2" id="KW-0472">Membrane</keyword>
<dbReference type="PROSITE" id="PS00109">
    <property type="entry name" value="PROTEIN_KINASE_TYR"/>
    <property type="match status" value="1"/>
</dbReference>
<dbReference type="Proteomes" id="UP000271974">
    <property type="component" value="Unassembled WGS sequence"/>
</dbReference>
<feature type="region of interest" description="Disordered" evidence="1">
    <location>
        <begin position="252"/>
        <end position="277"/>
    </location>
</feature>
<dbReference type="STRING" id="188477.A0A433T741"/>
<dbReference type="Gene3D" id="2.60.120.200">
    <property type="match status" value="1"/>
</dbReference>
<gene>
    <name evidence="4" type="ORF">EGW08_014866</name>
</gene>
<accession>A0A433T741</accession>
<organism evidence="4 5">
    <name type="scientific">Elysia chlorotica</name>
    <name type="common">Eastern emerald elysia</name>
    <name type="synonym">Sea slug</name>
    <dbReference type="NCBI Taxonomy" id="188477"/>
    <lineage>
        <taxon>Eukaryota</taxon>
        <taxon>Metazoa</taxon>
        <taxon>Spiralia</taxon>
        <taxon>Lophotrochozoa</taxon>
        <taxon>Mollusca</taxon>
        <taxon>Gastropoda</taxon>
        <taxon>Heterobranchia</taxon>
        <taxon>Euthyneura</taxon>
        <taxon>Panpulmonata</taxon>
        <taxon>Sacoglossa</taxon>
        <taxon>Placobranchoidea</taxon>
        <taxon>Plakobranchidae</taxon>
        <taxon>Elysia</taxon>
    </lineage>
</organism>
<dbReference type="Pfam" id="PF07714">
    <property type="entry name" value="PK_Tyr_Ser-Thr"/>
    <property type="match status" value="1"/>
</dbReference>
<dbReference type="FunFam" id="1.10.510.10:FF:000113">
    <property type="entry name" value="Tyrosine-protein kinase receptor"/>
    <property type="match status" value="1"/>
</dbReference>
<evidence type="ECO:0000313" key="4">
    <source>
        <dbReference type="EMBL" id="RUS77386.1"/>
    </source>
</evidence>
<keyword evidence="2" id="KW-0812">Transmembrane</keyword>
<sequence length="825" mass="88567">MGILLKLPEDPGQNFAANSGNEVISSRDVFLLASLTQATCNVTSPVYISKSSPPEAFLRLESCSFASGNCSWYGADLHTRPDARGNHGNAAPSPVSPGGAFSWREAQVARPSDGYSLPDSADIPWATKRGYVRVELPPPSVTDAAILRSVAFQALFSGGGLCQVRFWYRNTAGSDATLRLELVELRQASDKPVRQLWVSSGLESSLSPRDRQASDLGTEPRASGDPQGSQEWTRAVVDLNTVAVNSRVQALGARGGQGVAPPTDPRVSRDRDARGTRGASVMAKFSLDKGDNLLMLVGQVGESACQRNSLVQRLGSVEKLTGPETLVSRETHWSRDFDFQKLMNQTEADTFLVGGARGRGGCSLPVHNNVTWAASGGFGRGGGACVAGGHGGGANEADVSSLDPQLAEVGLPGRSFIHPSALSSSVTPDKHAGPGFVDVMPVTDCPCHFRCVWLGPQVGSPSCICPAGQSLAQGDNTTCVALPVAAADEAAGHVMLPVLVGACVGLVFTAACLWLCLRRYSTRSRRPDPCTNKPAAPACPPCPCPCLPLPLPLPRRPRGLSAHILPQLRQPPTVMRVNPNYGMLEAKPAGQGLREIPRRHIKLTGQFNHPNIVKFIGVCFGQHPHYIVLELLEGGDLKTFLRTCRPKQDQASSLTVLDLLRLALDIASGCLHLEEKRFIHRDIAARNCLLTTKGPSRSAKIADFGMARDIYRSDYYKKVGRAMLPVKWMPPEAFLDGVFTTKTDVWSFGILLWEVFSLGHMPYPGCSNEEVMNLVTQGGRLDPPDSCSLAVLSIMIACWSSEPEERPTFSAIISSLEKSLQVTPT</sequence>
<dbReference type="InterPro" id="IPR020635">
    <property type="entry name" value="Tyr_kinase_cat_dom"/>
</dbReference>
<dbReference type="GO" id="GO:0045664">
    <property type="term" value="P:regulation of neuron differentiation"/>
    <property type="evidence" value="ECO:0007669"/>
    <property type="project" value="TreeGrafter"/>
</dbReference>
<dbReference type="GO" id="GO:0005524">
    <property type="term" value="F:ATP binding"/>
    <property type="evidence" value="ECO:0007669"/>
    <property type="project" value="InterPro"/>
</dbReference>
<feature type="region of interest" description="Disordered" evidence="1">
    <location>
        <begin position="204"/>
        <end position="231"/>
    </location>
</feature>